<evidence type="ECO:0000256" key="4">
    <source>
        <dbReference type="ARBA" id="ARBA00023136"/>
    </source>
</evidence>
<sequence>MASEKTSLADKASATVEMREDTSSTPPNTIRPVNSQTLPVTTANPSSTPSTDPNTVRAAVLREEECYNSLAYAYPTRKKWIILTVMGLVQISMNYNAAVFSNAVQPIAKDFNVSEDYVRKGQMIFLLSYAFGCELWAPWSEELGRKNVLQASLGLVNIWQILCATSRGVPQILAGRFLGGLSSAGGSVTLGIVADMFEPDRQQYAVAFVVLTSCGGSVVGPVVGGFIQQHLHWRWNFWIQLIIGAAVQLIHLFCVPETRSSVLLDREAKKLRKRGIKEVYGPNEGRSWRQRFTVREVCKIWARPFVMFCREPIVLCLSLLSGFSDALIFTFLESYGYTFEQWHFSPIQLGLAFIPLLVGYVIAYFMFFPFFKKQQALMIRSGTDALVPEQRLKLLLFLAPLLFIGMFGFAWSATGPPIPWAVPLAISILIGMANLAIYMATIDYMVAAYGPYASSATGGNGFARDLLAGLSALYAKPLYHNIGPKGLRLQAASTLLAGVAIAVVIPIYIFYWYGPWIRSKSHFAKKVEADRRARMGESGSLPIALFHYHHCPLLPRSTERAFNLTTTLDRQQNQASKYMNSHYRPGDDAPLSRERGAC</sequence>
<feature type="transmembrane region" description="Helical" evidence="6">
    <location>
        <begin position="175"/>
        <end position="197"/>
    </location>
</feature>
<evidence type="ECO:0000313" key="9">
    <source>
        <dbReference type="Proteomes" id="UP000799750"/>
    </source>
</evidence>
<evidence type="ECO:0000256" key="3">
    <source>
        <dbReference type="ARBA" id="ARBA00022989"/>
    </source>
</evidence>
<name>A0A6A6Q8U5_9PEZI</name>
<reference evidence="8" key="1">
    <citation type="journal article" date="2020" name="Stud. Mycol.">
        <title>101 Dothideomycetes genomes: a test case for predicting lifestyles and emergence of pathogens.</title>
        <authorList>
            <person name="Haridas S."/>
            <person name="Albert R."/>
            <person name="Binder M."/>
            <person name="Bloem J."/>
            <person name="Labutti K."/>
            <person name="Salamov A."/>
            <person name="Andreopoulos B."/>
            <person name="Baker S."/>
            <person name="Barry K."/>
            <person name="Bills G."/>
            <person name="Bluhm B."/>
            <person name="Cannon C."/>
            <person name="Castanera R."/>
            <person name="Culley D."/>
            <person name="Daum C."/>
            <person name="Ezra D."/>
            <person name="Gonzalez J."/>
            <person name="Henrissat B."/>
            <person name="Kuo A."/>
            <person name="Liang C."/>
            <person name="Lipzen A."/>
            <person name="Lutzoni F."/>
            <person name="Magnuson J."/>
            <person name="Mondo S."/>
            <person name="Nolan M."/>
            <person name="Ohm R."/>
            <person name="Pangilinan J."/>
            <person name="Park H.-J."/>
            <person name="Ramirez L."/>
            <person name="Alfaro M."/>
            <person name="Sun H."/>
            <person name="Tritt A."/>
            <person name="Yoshinaga Y."/>
            <person name="Zwiers L.-H."/>
            <person name="Turgeon B."/>
            <person name="Goodwin S."/>
            <person name="Spatafora J."/>
            <person name="Crous P."/>
            <person name="Grigoriev I."/>
        </authorList>
    </citation>
    <scope>NUCLEOTIDE SEQUENCE</scope>
    <source>
        <strain evidence="8">CBS 269.34</strain>
    </source>
</reference>
<dbReference type="GO" id="GO:0005886">
    <property type="term" value="C:plasma membrane"/>
    <property type="evidence" value="ECO:0007669"/>
    <property type="project" value="TreeGrafter"/>
</dbReference>
<dbReference type="EMBL" id="MU004200">
    <property type="protein sequence ID" value="KAF2488800.1"/>
    <property type="molecule type" value="Genomic_DNA"/>
</dbReference>
<dbReference type="PROSITE" id="PS50850">
    <property type="entry name" value="MFS"/>
    <property type="match status" value="1"/>
</dbReference>
<evidence type="ECO:0000259" key="7">
    <source>
        <dbReference type="PROSITE" id="PS50850"/>
    </source>
</evidence>
<dbReference type="Gene3D" id="1.20.1250.20">
    <property type="entry name" value="MFS general substrate transporter like domains"/>
    <property type="match status" value="1"/>
</dbReference>
<dbReference type="GO" id="GO:0022857">
    <property type="term" value="F:transmembrane transporter activity"/>
    <property type="evidence" value="ECO:0007669"/>
    <property type="project" value="InterPro"/>
</dbReference>
<evidence type="ECO:0000256" key="2">
    <source>
        <dbReference type="ARBA" id="ARBA00022692"/>
    </source>
</evidence>
<feature type="transmembrane region" description="Helical" evidence="6">
    <location>
        <begin position="491"/>
        <end position="513"/>
    </location>
</feature>
<gene>
    <name evidence="8" type="ORF">BU16DRAFT_531860</name>
</gene>
<dbReference type="InterPro" id="IPR020846">
    <property type="entry name" value="MFS_dom"/>
</dbReference>
<feature type="transmembrane region" description="Helical" evidence="6">
    <location>
        <begin position="392"/>
        <end position="414"/>
    </location>
</feature>
<accession>A0A6A6Q8U5</accession>
<feature type="transmembrane region" description="Helical" evidence="6">
    <location>
        <begin position="204"/>
        <end position="223"/>
    </location>
</feature>
<comment type="subcellular location">
    <subcellularLocation>
        <location evidence="1">Membrane</location>
        <topology evidence="1">Multi-pass membrane protein</topology>
    </subcellularLocation>
</comment>
<evidence type="ECO:0000256" key="6">
    <source>
        <dbReference type="SAM" id="Phobius"/>
    </source>
</evidence>
<feature type="transmembrane region" description="Helical" evidence="6">
    <location>
        <begin position="420"/>
        <end position="441"/>
    </location>
</feature>
<evidence type="ECO:0000313" key="8">
    <source>
        <dbReference type="EMBL" id="KAF2488800.1"/>
    </source>
</evidence>
<keyword evidence="2 6" id="KW-0812">Transmembrane</keyword>
<evidence type="ECO:0000256" key="5">
    <source>
        <dbReference type="SAM" id="MobiDB-lite"/>
    </source>
</evidence>
<dbReference type="FunFam" id="1.20.1250.20:FF:000088">
    <property type="entry name" value="MFS multidrug transporter, putative"/>
    <property type="match status" value="1"/>
</dbReference>
<keyword evidence="3 6" id="KW-1133">Transmembrane helix</keyword>
<dbReference type="SUPFAM" id="SSF103473">
    <property type="entry name" value="MFS general substrate transporter"/>
    <property type="match status" value="1"/>
</dbReference>
<feature type="domain" description="Major facilitator superfamily (MFS) profile" evidence="7">
    <location>
        <begin position="82"/>
        <end position="509"/>
    </location>
</feature>
<keyword evidence="4 6" id="KW-0472">Membrane</keyword>
<dbReference type="PANTHER" id="PTHR23502">
    <property type="entry name" value="MAJOR FACILITATOR SUPERFAMILY"/>
    <property type="match status" value="1"/>
</dbReference>
<proteinExistence type="predicted"/>
<dbReference type="InterPro" id="IPR011701">
    <property type="entry name" value="MFS"/>
</dbReference>
<feature type="region of interest" description="Disordered" evidence="5">
    <location>
        <begin position="574"/>
        <end position="598"/>
    </location>
</feature>
<feature type="compositionally biased region" description="Basic and acidic residues" evidence="5">
    <location>
        <begin position="584"/>
        <end position="598"/>
    </location>
</feature>
<feature type="compositionally biased region" description="Polar residues" evidence="5">
    <location>
        <begin position="23"/>
        <end position="54"/>
    </location>
</feature>
<dbReference type="PANTHER" id="PTHR23502:SF3">
    <property type="entry name" value="MAJOR FACILITATOR SUPERFAMILY (MFS) PROFILE DOMAIN-CONTAINING PROTEIN-RELATED"/>
    <property type="match status" value="1"/>
</dbReference>
<feature type="transmembrane region" description="Helical" evidence="6">
    <location>
        <begin position="313"/>
        <end position="332"/>
    </location>
</feature>
<protein>
    <submittedName>
        <fullName evidence="8">Polyamine transporter 4</fullName>
    </submittedName>
</protein>
<dbReference type="AlphaFoldDB" id="A0A6A6Q8U5"/>
<dbReference type="Proteomes" id="UP000799750">
    <property type="component" value="Unassembled WGS sequence"/>
</dbReference>
<dbReference type="OrthoDB" id="5376138at2759"/>
<dbReference type="InterPro" id="IPR036259">
    <property type="entry name" value="MFS_trans_sf"/>
</dbReference>
<organism evidence="8 9">
    <name type="scientific">Lophium mytilinum</name>
    <dbReference type="NCBI Taxonomy" id="390894"/>
    <lineage>
        <taxon>Eukaryota</taxon>
        <taxon>Fungi</taxon>
        <taxon>Dikarya</taxon>
        <taxon>Ascomycota</taxon>
        <taxon>Pezizomycotina</taxon>
        <taxon>Dothideomycetes</taxon>
        <taxon>Pleosporomycetidae</taxon>
        <taxon>Mytilinidiales</taxon>
        <taxon>Mytilinidiaceae</taxon>
        <taxon>Lophium</taxon>
    </lineage>
</organism>
<feature type="region of interest" description="Disordered" evidence="5">
    <location>
        <begin position="1"/>
        <end position="54"/>
    </location>
</feature>
<evidence type="ECO:0000256" key="1">
    <source>
        <dbReference type="ARBA" id="ARBA00004141"/>
    </source>
</evidence>
<feature type="transmembrane region" description="Helical" evidence="6">
    <location>
        <begin position="352"/>
        <end position="371"/>
    </location>
</feature>
<dbReference type="Pfam" id="PF07690">
    <property type="entry name" value="MFS_1"/>
    <property type="match status" value="1"/>
</dbReference>
<keyword evidence="9" id="KW-1185">Reference proteome</keyword>